<evidence type="ECO:0000256" key="1">
    <source>
        <dbReference type="ARBA" id="ARBA00022741"/>
    </source>
</evidence>
<evidence type="ECO:0000259" key="4">
    <source>
        <dbReference type="Pfam" id="PF06414"/>
    </source>
</evidence>
<evidence type="ECO:0000256" key="3">
    <source>
        <dbReference type="SAM" id="MobiDB-lite"/>
    </source>
</evidence>
<name>A0A1C3NK19_9XANT</name>
<evidence type="ECO:0000313" key="5">
    <source>
        <dbReference type="EMBL" id="PPV05900.1"/>
    </source>
</evidence>
<evidence type="ECO:0000313" key="7">
    <source>
        <dbReference type="Proteomes" id="UP000092503"/>
    </source>
</evidence>
<keyword evidence="8" id="KW-1185">Reference proteome</keyword>
<dbReference type="Proteomes" id="UP000239710">
    <property type="component" value="Unassembled WGS sequence"/>
</dbReference>
<dbReference type="GO" id="GO:0005524">
    <property type="term" value="F:ATP binding"/>
    <property type="evidence" value="ECO:0007669"/>
    <property type="project" value="UniProtKB-KW"/>
</dbReference>
<dbReference type="Pfam" id="PF06414">
    <property type="entry name" value="Zeta_toxin"/>
    <property type="match status" value="1"/>
</dbReference>
<proteinExistence type="predicted"/>
<dbReference type="Proteomes" id="UP000092503">
    <property type="component" value="Unassembled WGS sequence"/>
</dbReference>
<dbReference type="GO" id="GO:0016301">
    <property type="term" value="F:kinase activity"/>
    <property type="evidence" value="ECO:0007669"/>
    <property type="project" value="InterPro"/>
</dbReference>
<reference evidence="5 8" key="2">
    <citation type="submission" date="2016-08" db="EMBL/GenBank/DDBJ databases">
        <title>Evolution of the type three secretion system and type three effector repertoires in Xanthomonas.</title>
        <authorList>
            <person name="Merda D."/>
            <person name="Briand M."/>
            <person name="Bosis E."/>
            <person name="Rousseau C."/>
            <person name="Portier P."/>
            <person name="Jacques M.-A."/>
            <person name="Fischer-Le Saux M."/>
        </authorList>
    </citation>
    <scope>NUCLEOTIDE SEQUENCE [LARGE SCALE GENOMIC DNA]</scope>
    <source>
        <strain evidence="5 8">CFBP1976</strain>
    </source>
</reference>
<dbReference type="RefSeq" id="WP_065467428.1">
    <property type="nucleotide sequence ID" value="NZ_FLTX01000021.1"/>
</dbReference>
<organism evidence="6 7">
    <name type="scientific">Xanthomonas bromi</name>
    <dbReference type="NCBI Taxonomy" id="56449"/>
    <lineage>
        <taxon>Bacteria</taxon>
        <taxon>Pseudomonadati</taxon>
        <taxon>Pseudomonadota</taxon>
        <taxon>Gammaproteobacteria</taxon>
        <taxon>Lysobacterales</taxon>
        <taxon>Lysobacteraceae</taxon>
        <taxon>Xanthomonas</taxon>
    </lineage>
</organism>
<evidence type="ECO:0000313" key="8">
    <source>
        <dbReference type="Proteomes" id="UP000239710"/>
    </source>
</evidence>
<evidence type="ECO:0000256" key="2">
    <source>
        <dbReference type="ARBA" id="ARBA00022840"/>
    </source>
</evidence>
<dbReference type="NCBIfam" id="NF041405">
    <property type="entry name" value="XopAJ"/>
    <property type="match status" value="1"/>
</dbReference>
<dbReference type="InterPro" id="IPR027417">
    <property type="entry name" value="P-loop_NTPase"/>
</dbReference>
<gene>
    <name evidence="6" type="ORF">XBLMG947_1518</name>
    <name evidence="5" type="ORF">XbrCFBP1976_14975</name>
</gene>
<protein>
    <submittedName>
        <fullName evidence="5">Avirulence protein</fullName>
    </submittedName>
    <submittedName>
        <fullName evidence="6">Putative type III effector protein XopAJ</fullName>
    </submittedName>
</protein>
<dbReference type="CDD" id="cd21417">
    <property type="entry name" value="AvrRxo1"/>
    <property type="match status" value="1"/>
</dbReference>
<keyword evidence="1" id="KW-0547">Nucleotide-binding</keyword>
<dbReference type="EMBL" id="FLTX01000021">
    <property type="protein sequence ID" value="SBV50736.1"/>
    <property type="molecule type" value="Genomic_DNA"/>
</dbReference>
<dbReference type="OrthoDB" id="6007840at2"/>
<sequence>MKNKIDIASTAGLSKSHVPFDDAESKSVQIPSTQLKPEYKTQTQFDNLPARPAGPKNSTTPHAYIHTSLPNSVPEGASTSAMTHQQVPQFKGTDEIYSLGNLPSPGPERWKYLASPENWHPERRKLHEKLLAQARSSALTLAESLESDGCQPTLFALRGNTATGKTRIATKKIPVLAAALEKTGGKGCLNPDVFKSSLAKSETGVKILSSAQVHSESCFLADQFEGELRSQKTGSGAIASIVIDKRLARAYEVDNYIDLAKGTGRKVELCDIDAPLENSLMGVLQRKPEGEDPRPPYPVVSSGFVAVRTNRMDVIDRFISDPSLGNYRLFGTAEDGKKVMVASVMSGELSIEDAELYEKVTSSQPSVTGELEDKIIDKELIDRLTNQMDDPERAANARAALEKHNGKSWSAALAAHSELI</sequence>
<accession>A0A1C3NK19</accession>
<dbReference type="Gene3D" id="3.40.50.300">
    <property type="entry name" value="P-loop containing nucleotide triphosphate hydrolases"/>
    <property type="match status" value="1"/>
</dbReference>
<dbReference type="EMBL" id="MDCE01000022">
    <property type="protein sequence ID" value="PPV05900.1"/>
    <property type="molecule type" value="Genomic_DNA"/>
</dbReference>
<dbReference type="AlphaFoldDB" id="A0A1C3NK19"/>
<reference evidence="6 7" key="1">
    <citation type="submission" date="2016-06" db="EMBL/GenBank/DDBJ databases">
        <authorList>
            <person name="Kjaerup R.B."/>
            <person name="Dalgaard T.S."/>
            <person name="Juul-Madsen H.R."/>
        </authorList>
    </citation>
    <scope>NUCLEOTIDE SEQUENCE [LARGE SCALE GENOMIC DNA]</scope>
    <source>
        <strain evidence="6">LMG947</strain>
    </source>
</reference>
<evidence type="ECO:0000313" key="6">
    <source>
        <dbReference type="EMBL" id="SBV50736.1"/>
    </source>
</evidence>
<feature type="compositionally biased region" description="Polar residues" evidence="3">
    <location>
        <begin position="26"/>
        <end position="39"/>
    </location>
</feature>
<keyword evidence="2" id="KW-0067">ATP-binding</keyword>
<feature type="region of interest" description="Disordered" evidence="3">
    <location>
        <begin position="16"/>
        <end position="39"/>
    </location>
</feature>
<feature type="domain" description="Zeta toxin" evidence="4">
    <location>
        <begin position="147"/>
        <end position="290"/>
    </location>
</feature>
<dbReference type="InterPro" id="IPR010488">
    <property type="entry name" value="Zeta_toxin_domain"/>
</dbReference>